<accession>A0ABY4D8B2</accession>
<proteinExistence type="predicted"/>
<dbReference type="EMBL" id="CP094671">
    <property type="protein sequence ID" value="UOG77429.1"/>
    <property type="molecule type" value="Genomic_DNA"/>
</dbReference>
<reference evidence="1 2" key="1">
    <citation type="submission" date="2022-03" db="EMBL/GenBank/DDBJ databases">
        <title>Hymenobactersp. isolated from the air.</title>
        <authorList>
            <person name="Won M."/>
            <person name="Kwon S.-W."/>
        </authorList>
    </citation>
    <scope>NUCLEOTIDE SEQUENCE [LARGE SCALE GENOMIC DNA]</scope>
    <source>
        <strain evidence="1 2">KACC 21982</strain>
        <plasmid evidence="1 2">unnamed2</plasmid>
    </source>
</reference>
<dbReference type="RefSeq" id="WP_243803213.1">
    <property type="nucleotide sequence ID" value="NZ_CP094671.1"/>
</dbReference>
<keyword evidence="2" id="KW-1185">Reference proteome</keyword>
<evidence type="ECO:0000313" key="1">
    <source>
        <dbReference type="EMBL" id="UOG77429.1"/>
    </source>
</evidence>
<geneLocation type="plasmid" evidence="1 2">
    <name>unnamed2</name>
</geneLocation>
<protein>
    <submittedName>
        <fullName evidence="1">Uncharacterized protein</fullName>
    </submittedName>
</protein>
<sequence>METTAVVTGAAFADLLSRLRRERPSSSVYFHTNIVTNCYYLLSDDKRMLAATDYHTAAFYTLAFRAQIASIEGDDFHVVLPLEALDDRSGVPAAEFALQIMQHIAAPPPRKPRGKKGKN</sequence>
<evidence type="ECO:0000313" key="2">
    <source>
        <dbReference type="Proteomes" id="UP000831113"/>
    </source>
</evidence>
<keyword evidence="1" id="KW-0614">Plasmid</keyword>
<dbReference type="Proteomes" id="UP000831113">
    <property type="component" value="Plasmid unnamed2"/>
</dbReference>
<name>A0ABY4D8B2_9BACT</name>
<organism evidence="1 2">
    <name type="scientific">Hymenobacter tibetensis</name>
    <dbReference type="NCBI Taxonomy" id="497967"/>
    <lineage>
        <taxon>Bacteria</taxon>
        <taxon>Pseudomonadati</taxon>
        <taxon>Bacteroidota</taxon>
        <taxon>Cytophagia</taxon>
        <taxon>Cytophagales</taxon>
        <taxon>Hymenobacteraceae</taxon>
        <taxon>Hymenobacter</taxon>
    </lineage>
</organism>
<gene>
    <name evidence="1" type="ORF">MTX78_23625</name>
</gene>